<dbReference type="AlphaFoldDB" id="A0A7D5NYR5"/>
<feature type="domain" description="DUF8123" evidence="2">
    <location>
        <begin position="1"/>
        <end position="67"/>
    </location>
</feature>
<dbReference type="Pfam" id="PF26444">
    <property type="entry name" value="DUF8123"/>
    <property type="match status" value="1"/>
</dbReference>
<name>A0A7D5NYR5_9EURY</name>
<dbReference type="KEGG" id="hrr:HZS55_04915"/>
<reference evidence="3 4" key="1">
    <citation type="submission" date="2020-07" db="EMBL/GenBank/DDBJ databases">
        <title>Halosimplex pelagicum sp. nov. and Halosimplex rubrum sp. nov., isolated from salted brown alga Laminaria, and emended description of the genus Halosimplex.</title>
        <authorList>
            <person name="Cui H."/>
        </authorList>
    </citation>
    <scope>NUCLEOTIDE SEQUENCE [LARGE SCALE GENOMIC DNA]</scope>
    <source>
        <strain evidence="3 4">R27</strain>
    </source>
</reference>
<dbReference type="RefSeq" id="WP_179910618.1">
    <property type="nucleotide sequence ID" value="NZ_CP058910.1"/>
</dbReference>
<keyword evidence="1" id="KW-1133">Transmembrane helix</keyword>
<feature type="transmembrane region" description="Helical" evidence="1">
    <location>
        <begin position="14"/>
        <end position="35"/>
    </location>
</feature>
<protein>
    <recommendedName>
        <fullName evidence="2">DUF8123 domain-containing protein</fullName>
    </recommendedName>
</protein>
<accession>A0A7D5NYR5</accession>
<dbReference type="GeneID" id="56077180"/>
<evidence type="ECO:0000313" key="3">
    <source>
        <dbReference type="EMBL" id="QLH76683.1"/>
    </source>
</evidence>
<evidence type="ECO:0000259" key="2">
    <source>
        <dbReference type="Pfam" id="PF26444"/>
    </source>
</evidence>
<gene>
    <name evidence="3" type="ORF">HZS55_04915</name>
</gene>
<keyword evidence="4" id="KW-1185">Reference proteome</keyword>
<keyword evidence="1" id="KW-0812">Transmembrane</keyword>
<dbReference type="Proteomes" id="UP000509667">
    <property type="component" value="Chromosome"/>
</dbReference>
<evidence type="ECO:0000256" key="1">
    <source>
        <dbReference type="SAM" id="Phobius"/>
    </source>
</evidence>
<dbReference type="EMBL" id="CP058910">
    <property type="protein sequence ID" value="QLH76683.1"/>
    <property type="molecule type" value="Genomic_DNA"/>
</dbReference>
<proteinExistence type="predicted"/>
<sequence>MNATNDTSDRLEPVGIAVGVLLVLVAVGTLVGAPWTTKGSVAASALQVVGAVGTAALGAVLVWISRTD</sequence>
<feature type="transmembrane region" description="Helical" evidence="1">
    <location>
        <begin position="41"/>
        <end position="64"/>
    </location>
</feature>
<evidence type="ECO:0000313" key="4">
    <source>
        <dbReference type="Proteomes" id="UP000509667"/>
    </source>
</evidence>
<keyword evidence="1" id="KW-0472">Membrane</keyword>
<organism evidence="3 4">
    <name type="scientific">Halosimplex rubrum</name>
    <dbReference type="NCBI Taxonomy" id="869889"/>
    <lineage>
        <taxon>Archaea</taxon>
        <taxon>Methanobacteriati</taxon>
        <taxon>Methanobacteriota</taxon>
        <taxon>Stenosarchaea group</taxon>
        <taxon>Halobacteria</taxon>
        <taxon>Halobacteriales</taxon>
        <taxon>Haloarculaceae</taxon>
        <taxon>Halosimplex</taxon>
    </lineage>
</organism>
<dbReference type="InterPro" id="IPR058436">
    <property type="entry name" value="DUF8123"/>
</dbReference>